<sequence>MTKIMEQGSGKSDFGNFFVEGLFIAPHFPFQDFNKRAGCVEDSDRMSEACVNGAGKGKF</sequence>
<evidence type="ECO:0000313" key="2">
    <source>
        <dbReference type="Proteomes" id="UP001156882"/>
    </source>
</evidence>
<keyword evidence="2" id="KW-1185">Reference proteome</keyword>
<evidence type="ECO:0000313" key="1">
    <source>
        <dbReference type="EMBL" id="GLS17113.1"/>
    </source>
</evidence>
<protein>
    <submittedName>
        <fullName evidence="1">Uncharacterized protein</fullName>
    </submittedName>
</protein>
<gene>
    <name evidence="1" type="ORF">GCM10007874_01280</name>
</gene>
<comment type="caution">
    <text evidence="1">The sequence shown here is derived from an EMBL/GenBank/DDBJ whole genome shotgun (WGS) entry which is preliminary data.</text>
</comment>
<proteinExistence type="predicted"/>
<accession>A0ABQ6C9Y9</accession>
<organism evidence="1 2">
    <name type="scientific">Labrys miyagiensis</name>
    <dbReference type="NCBI Taxonomy" id="346912"/>
    <lineage>
        <taxon>Bacteria</taxon>
        <taxon>Pseudomonadati</taxon>
        <taxon>Pseudomonadota</taxon>
        <taxon>Alphaproteobacteria</taxon>
        <taxon>Hyphomicrobiales</taxon>
        <taxon>Xanthobacteraceae</taxon>
        <taxon>Labrys</taxon>
    </lineage>
</organism>
<reference evidence="2" key="1">
    <citation type="journal article" date="2019" name="Int. J. Syst. Evol. Microbiol.">
        <title>The Global Catalogue of Microorganisms (GCM) 10K type strain sequencing project: providing services to taxonomists for standard genome sequencing and annotation.</title>
        <authorList>
            <consortium name="The Broad Institute Genomics Platform"/>
            <consortium name="The Broad Institute Genome Sequencing Center for Infectious Disease"/>
            <person name="Wu L."/>
            <person name="Ma J."/>
        </authorList>
    </citation>
    <scope>NUCLEOTIDE SEQUENCE [LARGE SCALE GENOMIC DNA]</scope>
    <source>
        <strain evidence="2">NBRC 101365</strain>
    </source>
</reference>
<dbReference type="EMBL" id="BSPC01000004">
    <property type="protein sequence ID" value="GLS17113.1"/>
    <property type="molecule type" value="Genomic_DNA"/>
</dbReference>
<name>A0ABQ6C9Y9_9HYPH</name>
<dbReference type="Proteomes" id="UP001156882">
    <property type="component" value="Unassembled WGS sequence"/>
</dbReference>